<organism evidence="2 3">
    <name type="scientific">Drechmeria coniospora</name>
    <name type="common">Nematophagous fungus</name>
    <name type="synonym">Meria coniospora</name>
    <dbReference type="NCBI Taxonomy" id="98403"/>
    <lineage>
        <taxon>Eukaryota</taxon>
        <taxon>Fungi</taxon>
        <taxon>Dikarya</taxon>
        <taxon>Ascomycota</taxon>
        <taxon>Pezizomycotina</taxon>
        <taxon>Sordariomycetes</taxon>
        <taxon>Hypocreomycetidae</taxon>
        <taxon>Hypocreales</taxon>
        <taxon>Ophiocordycipitaceae</taxon>
        <taxon>Drechmeria</taxon>
    </lineage>
</organism>
<protein>
    <submittedName>
        <fullName evidence="2">Uncharacterized protein</fullName>
    </submittedName>
</protein>
<proteinExistence type="predicted"/>
<reference evidence="2 3" key="1">
    <citation type="journal article" date="2016" name="Sci. Rep.">
        <title>Insights into Adaptations to a Near-Obligate Nematode Endoparasitic Lifestyle from the Finished Genome of Drechmeria coniospora.</title>
        <authorList>
            <person name="Zhang L."/>
            <person name="Zhou Z."/>
            <person name="Guo Q."/>
            <person name="Fokkens L."/>
            <person name="Miskei M."/>
            <person name="Pocsi I."/>
            <person name="Zhang W."/>
            <person name="Chen M."/>
            <person name="Wang L."/>
            <person name="Sun Y."/>
            <person name="Donzelli B.G."/>
            <person name="Gibson D.M."/>
            <person name="Nelson D.R."/>
            <person name="Luo J.G."/>
            <person name="Rep M."/>
            <person name="Liu H."/>
            <person name="Yang S."/>
            <person name="Wang J."/>
            <person name="Krasnoff S.B."/>
            <person name="Xu Y."/>
            <person name="Molnar I."/>
            <person name="Lin M."/>
        </authorList>
    </citation>
    <scope>NUCLEOTIDE SEQUENCE [LARGE SCALE GENOMIC DNA]</scope>
    <source>
        <strain evidence="2 3">ARSEF 6962</strain>
    </source>
</reference>
<dbReference type="RefSeq" id="XP_040655689.1">
    <property type="nucleotide sequence ID" value="XM_040800656.1"/>
</dbReference>
<keyword evidence="3" id="KW-1185">Reference proteome</keyword>
<feature type="compositionally biased region" description="Low complexity" evidence="1">
    <location>
        <begin position="13"/>
        <end position="25"/>
    </location>
</feature>
<comment type="caution">
    <text evidence="2">The sequence shown here is derived from an EMBL/GenBank/DDBJ whole genome shotgun (WGS) entry which is preliminary data.</text>
</comment>
<evidence type="ECO:0000256" key="1">
    <source>
        <dbReference type="SAM" id="MobiDB-lite"/>
    </source>
</evidence>
<dbReference type="Proteomes" id="UP000076580">
    <property type="component" value="Chromosome 02"/>
</dbReference>
<dbReference type="EMBL" id="LAYC01000002">
    <property type="protein sequence ID" value="KYK56337.1"/>
    <property type="molecule type" value="Genomic_DNA"/>
</dbReference>
<accession>A0A151GGV2</accession>
<name>A0A151GGV2_DRECN</name>
<feature type="compositionally biased region" description="Basic and acidic residues" evidence="1">
    <location>
        <begin position="278"/>
        <end position="290"/>
    </location>
</feature>
<feature type="region of interest" description="Disordered" evidence="1">
    <location>
        <begin position="1"/>
        <end position="59"/>
    </location>
</feature>
<dbReference type="AlphaFoldDB" id="A0A151GGV2"/>
<evidence type="ECO:0000313" key="3">
    <source>
        <dbReference type="Proteomes" id="UP000076580"/>
    </source>
</evidence>
<dbReference type="STRING" id="98403.A0A151GGV2"/>
<gene>
    <name evidence="2" type="ORF">DCS_03335</name>
</gene>
<feature type="region of interest" description="Disordered" evidence="1">
    <location>
        <begin position="278"/>
        <end position="301"/>
    </location>
</feature>
<dbReference type="InParanoid" id="A0A151GGV2"/>
<feature type="compositionally biased region" description="Low complexity" evidence="1">
    <location>
        <begin position="37"/>
        <end position="58"/>
    </location>
</feature>
<dbReference type="GeneID" id="63715978"/>
<sequence length="658" mass="73064">MPRHAAQHPHNCARLVSSPPLASPRLRPRSRRGHLEAALPSARLASTTSSTRPSSASSILRIVDPPHRLSSASSILRIVYPPHRRSSASSILRIVDPPHRLSSASSILRIVGPPHPRPPALARPPTHGPMTTLILPAALASPALRKRRAYCTVLTDVVRAAADAQDALDTFAGLLLEDRMSRFTKFDAHVGEAGCHLRATMLRELFLSCKAEMAASPAPSSLPPWMAEANARLSTLRRAAEDMCSRLSRHRADPRDLGLGLKHDTTEHMVRVLAGSDHHAASKPRLDQRRPFASPPSSSRLDDCPKVAWNLRNRGVLLRFLVYCHALSKYKQFIMGPLGGACRLRPEWASDEGYRLIEPYWDMSNDAYQAAKCTRIRSELMSLQVWMSKLSCAWLHSLSNQLSPSSVPSTLVRSSMETADRGIVAAACYPAFVLLRHLWATTHSDVLLVDRHFCSRGFHYHVMRCRLRLVPDASSPESAARVHWSLDETDVQGLADDDDDVSPHIVVMGNSIRGPATAFVDRVLAAQGCAPPTSRPHRDDACPEYRAHQSQIRRADHDRIARAFFAAHRSYSVPVEPFLARPEDEVIGTLLARLPPHLHAQPFHDMWKKSRSEIDELGGGRGNLATFGWQHVFTETKHGLARLLEKWIADENMMPLHA</sequence>
<evidence type="ECO:0000313" key="2">
    <source>
        <dbReference type="EMBL" id="KYK56337.1"/>
    </source>
</evidence>